<dbReference type="NCBIfam" id="TIGR01990">
    <property type="entry name" value="bPGM"/>
    <property type="match status" value="1"/>
</dbReference>
<dbReference type="InterPro" id="IPR010972">
    <property type="entry name" value="Beta-PGM"/>
</dbReference>
<dbReference type="Pfam" id="PF00702">
    <property type="entry name" value="Hydrolase"/>
    <property type="match status" value="1"/>
</dbReference>
<evidence type="ECO:0000313" key="11">
    <source>
        <dbReference type="EMBL" id="MFD1397764.1"/>
    </source>
</evidence>
<organism evidence="11 12">
    <name type="scientific">Lacticaseibacillus suilingensis</name>
    <dbReference type="NCBI Taxonomy" id="2799577"/>
    <lineage>
        <taxon>Bacteria</taxon>
        <taxon>Bacillati</taxon>
        <taxon>Bacillota</taxon>
        <taxon>Bacilli</taxon>
        <taxon>Lactobacillales</taxon>
        <taxon>Lactobacillaceae</taxon>
        <taxon>Lacticaseibacillus</taxon>
    </lineage>
</organism>
<comment type="caution">
    <text evidence="11">The sequence shown here is derived from an EMBL/GenBank/DDBJ whole genome shotgun (WGS) entry which is preliminary data.</text>
</comment>
<evidence type="ECO:0000313" key="12">
    <source>
        <dbReference type="Proteomes" id="UP001597199"/>
    </source>
</evidence>
<protein>
    <recommendedName>
        <fullName evidence="10">Beta-phosphoglucomutase</fullName>
        <ecNumber evidence="9">5.4.2.6</ecNumber>
    </recommendedName>
</protein>
<evidence type="ECO:0000256" key="9">
    <source>
        <dbReference type="ARBA" id="ARBA00044968"/>
    </source>
</evidence>
<dbReference type="InterPro" id="IPR051600">
    <property type="entry name" value="Beta-PGM-like"/>
</dbReference>
<dbReference type="NCBIfam" id="TIGR01509">
    <property type="entry name" value="HAD-SF-IA-v3"/>
    <property type="match status" value="1"/>
</dbReference>
<evidence type="ECO:0000256" key="4">
    <source>
        <dbReference type="ARBA" id="ARBA00022723"/>
    </source>
</evidence>
<comment type="catalytic activity">
    <reaction evidence="8">
        <text>beta-D-glucose 1-phosphate = beta-D-glucose 6-phosphate</text>
        <dbReference type="Rhea" id="RHEA:20113"/>
        <dbReference type="ChEBI" id="CHEBI:57684"/>
        <dbReference type="ChEBI" id="CHEBI:58247"/>
        <dbReference type="EC" id="5.4.2.6"/>
    </reaction>
</comment>
<dbReference type="SFLD" id="SFLDS00003">
    <property type="entry name" value="Haloacid_Dehalogenase"/>
    <property type="match status" value="1"/>
</dbReference>
<dbReference type="EC" id="5.4.2.6" evidence="9"/>
<proteinExistence type="inferred from homology"/>
<dbReference type="InterPro" id="IPR036412">
    <property type="entry name" value="HAD-like_sf"/>
</dbReference>
<evidence type="ECO:0000256" key="6">
    <source>
        <dbReference type="ARBA" id="ARBA00023235"/>
    </source>
</evidence>
<dbReference type="NCBIfam" id="TIGR02009">
    <property type="entry name" value="PGMB-YQAB-SF"/>
    <property type="match status" value="1"/>
</dbReference>
<dbReference type="PANTHER" id="PTHR46193">
    <property type="entry name" value="6-PHOSPHOGLUCONATE PHOSPHATASE"/>
    <property type="match status" value="1"/>
</dbReference>
<evidence type="ECO:0000256" key="3">
    <source>
        <dbReference type="ARBA" id="ARBA00022553"/>
    </source>
</evidence>
<dbReference type="InterPro" id="IPR023214">
    <property type="entry name" value="HAD_sf"/>
</dbReference>
<keyword evidence="12" id="KW-1185">Reference proteome</keyword>
<dbReference type="GO" id="GO:0008801">
    <property type="term" value="F:beta-phosphoglucomutase activity"/>
    <property type="evidence" value="ECO:0007669"/>
    <property type="project" value="UniProtKB-EC"/>
</dbReference>
<keyword evidence="5" id="KW-0460">Magnesium</keyword>
<dbReference type="SUPFAM" id="SSF56784">
    <property type="entry name" value="HAD-like"/>
    <property type="match status" value="1"/>
</dbReference>
<evidence type="ECO:0000256" key="8">
    <source>
        <dbReference type="ARBA" id="ARBA00044926"/>
    </source>
</evidence>
<keyword evidence="4" id="KW-0479">Metal-binding</keyword>
<evidence type="ECO:0000256" key="1">
    <source>
        <dbReference type="ARBA" id="ARBA00001946"/>
    </source>
</evidence>
<comment type="cofactor">
    <cofactor evidence="1">
        <name>Mg(2+)</name>
        <dbReference type="ChEBI" id="CHEBI:18420"/>
    </cofactor>
</comment>
<reference evidence="12" key="1">
    <citation type="journal article" date="2019" name="Int. J. Syst. Evol. Microbiol.">
        <title>The Global Catalogue of Microorganisms (GCM) 10K type strain sequencing project: providing services to taxonomists for standard genome sequencing and annotation.</title>
        <authorList>
            <consortium name="The Broad Institute Genomics Platform"/>
            <consortium name="The Broad Institute Genome Sequencing Center for Infectious Disease"/>
            <person name="Wu L."/>
            <person name="Ma J."/>
        </authorList>
    </citation>
    <scope>NUCLEOTIDE SEQUENCE [LARGE SCALE GENOMIC DNA]</scope>
    <source>
        <strain evidence="12">CCM 9110</strain>
    </source>
</reference>
<dbReference type="InterPro" id="IPR010976">
    <property type="entry name" value="B-phosphoglucomutase_hydrolase"/>
</dbReference>
<keyword evidence="6 11" id="KW-0413">Isomerase</keyword>
<name>A0ABW4BBP8_9LACO</name>
<accession>A0ABW4BBP8</accession>
<evidence type="ECO:0000256" key="5">
    <source>
        <dbReference type="ARBA" id="ARBA00022842"/>
    </source>
</evidence>
<dbReference type="SFLD" id="SFLDG01129">
    <property type="entry name" value="C1.5:_HAD__Beta-PGM__Phosphata"/>
    <property type="match status" value="1"/>
</dbReference>
<comment type="similarity">
    <text evidence="2">Belongs to the HAD-like hydrolase superfamily. CbbY/CbbZ/Gph/YieH family.</text>
</comment>
<dbReference type="Proteomes" id="UP001597199">
    <property type="component" value="Unassembled WGS sequence"/>
</dbReference>
<evidence type="ECO:0000256" key="2">
    <source>
        <dbReference type="ARBA" id="ARBA00006171"/>
    </source>
</evidence>
<dbReference type="Gene3D" id="3.40.50.1000">
    <property type="entry name" value="HAD superfamily/HAD-like"/>
    <property type="match status" value="1"/>
</dbReference>
<dbReference type="InterPro" id="IPR006439">
    <property type="entry name" value="HAD-SF_hydro_IA"/>
</dbReference>
<dbReference type="CDD" id="cd02598">
    <property type="entry name" value="HAD_BPGM"/>
    <property type="match status" value="1"/>
</dbReference>
<keyword evidence="7" id="KW-0119">Carbohydrate metabolism</keyword>
<dbReference type="EMBL" id="JBHTOA010000002">
    <property type="protein sequence ID" value="MFD1397764.1"/>
    <property type="molecule type" value="Genomic_DNA"/>
</dbReference>
<dbReference type="RefSeq" id="WP_204119857.1">
    <property type="nucleotide sequence ID" value="NZ_BOLV01000034.1"/>
</dbReference>
<evidence type="ECO:0000256" key="10">
    <source>
        <dbReference type="ARBA" id="ARBA00044991"/>
    </source>
</evidence>
<keyword evidence="3" id="KW-0597">Phosphoprotein</keyword>
<dbReference type="InterPro" id="IPR023198">
    <property type="entry name" value="PGP-like_dom2"/>
</dbReference>
<evidence type="ECO:0000256" key="7">
    <source>
        <dbReference type="ARBA" id="ARBA00023277"/>
    </source>
</evidence>
<dbReference type="Gene3D" id="1.10.150.240">
    <property type="entry name" value="Putative phosphatase, domain 2"/>
    <property type="match status" value="1"/>
</dbReference>
<gene>
    <name evidence="11" type="primary">pgmB</name>
    <name evidence="11" type="ORF">ACFQ41_00400</name>
</gene>
<dbReference type="PANTHER" id="PTHR46193:SF18">
    <property type="entry name" value="HEXITOL PHOSPHATASE B"/>
    <property type="match status" value="1"/>
</dbReference>
<sequence length="225" mass="24051">MLKGLIFDMDGVLTRTDRYHLAAWEQLAKSIGIELPANANEYLKGRSRLDSLNYILEQAPAVHYTATQKDELCARKNTLYQKLTADMTPADILPGIYTLLTAAKAQGLRLGVASASQNAPRLLAKLELLDSFDAITDPATLSASKPDPAIYNQTAKLLGLSSGEVMSFEDAASGIESIKAAHQFAVGIGSAEELVGADVIVPNTAALDLIMLTVQFDANISDSVN</sequence>